<dbReference type="Gene3D" id="3.40.630.10">
    <property type="entry name" value="Zn peptidases"/>
    <property type="match status" value="1"/>
</dbReference>
<dbReference type="GeneID" id="300115299"/>
<dbReference type="GO" id="GO:0008270">
    <property type="term" value="F:zinc ion binding"/>
    <property type="evidence" value="ECO:0007669"/>
    <property type="project" value="InterPro"/>
</dbReference>
<evidence type="ECO:0000313" key="11">
    <source>
        <dbReference type="EMBL" id="AXQ55614.1"/>
    </source>
</evidence>
<evidence type="ECO:0000256" key="5">
    <source>
        <dbReference type="ARBA" id="ARBA00022833"/>
    </source>
</evidence>
<dbReference type="PROSITE" id="PS52035">
    <property type="entry name" value="PEPTIDASE_M14"/>
    <property type="match status" value="1"/>
</dbReference>
<feature type="signal peptide" evidence="9">
    <location>
        <begin position="1"/>
        <end position="29"/>
    </location>
</feature>
<evidence type="ECO:0000256" key="2">
    <source>
        <dbReference type="ARBA" id="ARBA00005988"/>
    </source>
</evidence>
<gene>
    <name evidence="11" type="ORF">D0C37_14025</name>
</gene>
<dbReference type="PANTHER" id="PTHR11705:SF143">
    <property type="entry name" value="SLL0236 PROTEIN"/>
    <property type="match status" value="1"/>
</dbReference>
<dbReference type="InterPro" id="IPR000834">
    <property type="entry name" value="Peptidase_M14"/>
</dbReference>
<feature type="compositionally biased region" description="Basic and acidic residues" evidence="8">
    <location>
        <begin position="330"/>
        <end position="346"/>
    </location>
</feature>
<dbReference type="PANTHER" id="PTHR11705">
    <property type="entry name" value="PROTEASE FAMILY M14 CARBOXYPEPTIDASE A,B"/>
    <property type="match status" value="1"/>
</dbReference>
<dbReference type="RefSeq" id="WP_117349457.1">
    <property type="nucleotide sequence ID" value="NZ_CP031742.1"/>
</dbReference>
<dbReference type="EMBL" id="CP031742">
    <property type="protein sequence ID" value="AXQ55614.1"/>
    <property type="molecule type" value="Genomic_DNA"/>
</dbReference>
<evidence type="ECO:0000259" key="10">
    <source>
        <dbReference type="PROSITE" id="PS52035"/>
    </source>
</evidence>
<keyword evidence="9" id="KW-0732">Signal</keyword>
<keyword evidence="6" id="KW-0482">Metalloprotease</keyword>
<evidence type="ECO:0000256" key="7">
    <source>
        <dbReference type="PROSITE-ProRule" id="PRU01379"/>
    </source>
</evidence>
<keyword evidence="3" id="KW-0645">Protease</keyword>
<dbReference type="SUPFAM" id="SSF53187">
    <property type="entry name" value="Zn-dependent exopeptidases"/>
    <property type="match status" value="1"/>
</dbReference>
<organism evidence="11 12">
    <name type="scientific">Streptomyces koyangensis</name>
    <dbReference type="NCBI Taxonomy" id="188770"/>
    <lineage>
        <taxon>Bacteria</taxon>
        <taxon>Bacillati</taxon>
        <taxon>Actinomycetota</taxon>
        <taxon>Actinomycetes</taxon>
        <taxon>Kitasatosporales</taxon>
        <taxon>Streptomycetaceae</taxon>
        <taxon>Streptomyces</taxon>
        <taxon>Streptomyces aurantiacus group</taxon>
    </lineage>
</organism>
<proteinExistence type="inferred from homology"/>
<dbReference type="AlphaFoldDB" id="A0A385DCI5"/>
<evidence type="ECO:0000256" key="4">
    <source>
        <dbReference type="ARBA" id="ARBA00022801"/>
    </source>
</evidence>
<reference evidence="11 12" key="1">
    <citation type="submission" date="2018-08" db="EMBL/GenBank/DDBJ databases">
        <authorList>
            <person name="Ferrada E.E."/>
            <person name="Latorre B.A."/>
        </authorList>
    </citation>
    <scope>NUCLEOTIDE SEQUENCE [LARGE SCALE GENOMIC DNA]</scope>
    <source>
        <strain evidence="11 12">VK-A60T</strain>
    </source>
</reference>
<dbReference type="GO" id="GO:0005615">
    <property type="term" value="C:extracellular space"/>
    <property type="evidence" value="ECO:0007669"/>
    <property type="project" value="TreeGrafter"/>
</dbReference>
<feature type="chain" id="PRO_5017326258" evidence="9">
    <location>
        <begin position="30"/>
        <end position="346"/>
    </location>
</feature>
<dbReference type="SMART" id="SM00631">
    <property type="entry name" value="Zn_pept"/>
    <property type="match status" value="1"/>
</dbReference>
<comment type="cofactor">
    <cofactor evidence="1">
        <name>Zn(2+)</name>
        <dbReference type="ChEBI" id="CHEBI:29105"/>
    </cofactor>
</comment>
<evidence type="ECO:0000256" key="8">
    <source>
        <dbReference type="SAM" id="MobiDB-lite"/>
    </source>
</evidence>
<keyword evidence="5" id="KW-0862">Zinc</keyword>
<comment type="caution">
    <text evidence="7">Lacks conserved residue(s) required for the propagation of feature annotation.</text>
</comment>
<evidence type="ECO:0000256" key="1">
    <source>
        <dbReference type="ARBA" id="ARBA00001947"/>
    </source>
</evidence>
<feature type="domain" description="Peptidase M14" evidence="10">
    <location>
        <begin position="51"/>
        <end position="346"/>
    </location>
</feature>
<name>A0A385DCI5_9ACTN</name>
<dbReference type="KEGG" id="sky:D0C37_14025"/>
<feature type="region of interest" description="Disordered" evidence="8">
    <location>
        <begin position="319"/>
        <end position="346"/>
    </location>
</feature>
<keyword evidence="4" id="KW-0378">Hydrolase</keyword>
<evidence type="ECO:0000256" key="6">
    <source>
        <dbReference type="ARBA" id="ARBA00023049"/>
    </source>
</evidence>
<dbReference type="GO" id="GO:0006508">
    <property type="term" value="P:proteolysis"/>
    <property type="evidence" value="ECO:0007669"/>
    <property type="project" value="UniProtKB-KW"/>
</dbReference>
<accession>A0A385DCI5</accession>
<dbReference type="Proteomes" id="UP000259636">
    <property type="component" value="Chromosome"/>
</dbReference>
<comment type="similarity">
    <text evidence="2 7">Belongs to the peptidase M14 family.</text>
</comment>
<dbReference type="Pfam" id="PF00246">
    <property type="entry name" value="Peptidase_M14"/>
    <property type="match status" value="1"/>
</dbReference>
<sequence length="346" mass="36822">MTVSRRRPAALVIATALLASPLAASPAAAAPPPPLKPGPWVCEGEPVKLNRLTSNAELSAELRTLAERHPRTLDVETIGRSVDGRPLYTATAGTGPRKLLILTQMHGDEPLGTEAALRTLKKVAGPGRAARELREEVTIKVVPRVNPDGWERYHDPDFREGIDPRLNSHKVDLNRMFGPAPEYDLALAPEAAAVHGVVDGFAPDLVLDYHHQVTYATPDGRMVTMSVLWSTHPDVAPEVAADGKRAAAVVGDALADDPRSNVTLYPRSDTASTARNGLGLDGYPTLLLEQRGQQEAGQKGAGPLIREAQKAMESIAGSLADGSFATTDPARADLLPERGAKVDPPC</sequence>
<evidence type="ECO:0000313" key="12">
    <source>
        <dbReference type="Proteomes" id="UP000259636"/>
    </source>
</evidence>
<protein>
    <submittedName>
        <fullName evidence="11">Peptidase M14</fullName>
    </submittedName>
</protein>
<evidence type="ECO:0000256" key="9">
    <source>
        <dbReference type="SAM" id="SignalP"/>
    </source>
</evidence>
<evidence type="ECO:0000256" key="3">
    <source>
        <dbReference type="ARBA" id="ARBA00022670"/>
    </source>
</evidence>
<dbReference type="GO" id="GO:0004181">
    <property type="term" value="F:metallocarboxypeptidase activity"/>
    <property type="evidence" value="ECO:0007669"/>
    <property type="project" value="InterPro"/>
</dbReference>